<keyword evidence="2" id="KW-1185">Reference proteome</keyword>
<dbReference type="Proteomes" id="UP000235965">
    <property type="component" value="Unassembled WGS sequence"/>
</dbReference>
<comment type="caution">
    <text evidence="1">The sequence shown here is derived from an EMBL/GenBank/DDBJ whole genome shotgun (WGS) entry which is preliminary data.</text>
</comment>
<evidence type="ECO:0000313" key="2">
    <source>
        <dbReference type="Proteomes" id="UP000235965"/>
    </source>
</evidence>
<gene>
    <name evidence="1" type="ORF">B7P43_G00705</name>
</gene>
<organism evidence="1 2">
    <name type="scientific">Cryptotermes secundus</name>
    <dbReference type="NCBI Taxonomy" id="105785"/>
    <lineage>
        <taxon>Eukaryota</taxon>
        <taxon>Metazoa</taxon>
        <taxon>Ecdysozoa</taxon>
        <taxon>Arthropoda</taxon>
        <taxon>Hexapoda</taxon>
        <taxon>Insecta</taxon>
        <taxon>Pterygota</taxon>
        <taxon>Neoptera</taxon>
        <taxon>Polyneoptera</taxon>
        <taxon>Dictyoptera</taxon>
        <taxon>Blattodea</taxon>
        <taxon>Blattoidea</taxon>
        <taxon>Termitoidae</taxon>
        <taxon>Kalotermitidae</taxon>
        <taxon>Cryptotermitinae</taxon>
        <taxon>Cryptotermes</taxon>
    </lineage>
</organism>
<accession>A0A2J7QUB0</accession>
<name>A0A2J7QUB0_9NEOP</name>
<proteinExistence type="predicted"/>
<protein>
    <submittedName>
        <fullName evidence="1">Uncharacterized protein</fullName>
    </submittedName>
</protein>
<dbReference type="AlphaFoldDB" id="A0A2J7QUB0"/>
<sequence length="50" mass="5978">MYGMIHKTGKDRDGSKWQIADKKWNLLSKRCPRFFVGLRRQGVIKLRKMV</sequence>
<reference evidence="1 2" key="1">
    <citation type="submission" date="2017-12" db="EMBL/GenBank/DDBJ databases">
        <title>Hemimetabolous genomes reveal molecular basis of termite eusociality.</title>
        <authorList>
            <person name="Harrison M.C."/>
            <person name="Jongepier E."/>
            <person name="Robertson H.M."/>
            <person name="Arning N."/>
            <person name="Bitard-Feildel T."/>
            <person name="Chao H."/>
            <person name="Childers C.P."/>
            <person name="Dinh H."/>
            <person name="Doddapaneni H."/>
            <person name="Dugan S."/>
            <person name="Gowin J."/>
            <person name="Greiner C."/>
            <person name="Han Y."/>
            <person name="Hu H."/>
            <person name="Hughes D.S.T."/>
            <person name="Huylmans A.-K."/>
            <person name="Kemena C."/>
            <person name="Kremer L.P.M."/>
            <person name="Lee S.L."/>
            <person name="Lopez-Ezquerra A."/>
            <person name="Mallet L."/>
            <person name="Monroy-Kuhn J.M."/>
            <person name="Moser A."/>
            <person name="Murali S.C."/>
            <person name="Muzny D.M."/>
            <person name="Otani S."/>
            <person name="Piulachs M.-D."/>
            <person name="Poelchau M."/>
            <person name="Qu J."/>
            <person name="Schaub F."/>
            <person name="Wada-Katsumata A."/>
            <person name="Worley K.C."/>
            <person name="Xie Q."/>
            <person name="Ylla G."/>
            <person name="Poulsen M."/>
            <person name="Gibbs R.A."/>
            <person name="Schal C."/>
            <person name="Richards S."/>
            <person name="Belles X."/>
            <person name="Korb J."/>
            <person name="Bornberg-Bauer E."/>
        </authorList>
    </citation>
    <scope>NUCLEOTIDE SEQUENCE [LARGE SCALE GENOMIC DNA]</scope>
    <source>
        <tissue evidence="1">Whole body</tissue>
    </source>
</reference>
<dbReference type="EMBL" id="NEVH01011186">
    <property type="protein sequence ID" value="PNF32163.1"/>
    <property type="molecule type" value="Genomic_DNA"/>
</dbReference>
<dbReference type="InParanoid" id="A0A2J7QUB0"/>
<evidence type="ECO:0000313" key="1">
    <source>
        <dbReference type="EMBL" id="PNF32163.1"/>
    </source>
</evidence>